<gene>
    <name evidence="8" type="ORF">CVT25_005191</name>
</gene>
<dbReference type="GO" id="GO:1903013">
    <property type="term" value="P:response to differentiation-inducing factor 1"/>
    <property type="evidence" value="ECO:0007669"/>
    <property type="project" value="TreeGrafter"/>
</dbReference>
<dbReference type="InterPro" id="IPR004166">
    <property type="entry name" value="a-kinase_dom"/>
</dbReference>
<dbReference type="Proteomes" id="UP000283269">
    <property type="component" value="Unassembled WGS sequence"/>
</dbReference>
<dbReference type="InParanoid" id="A0A409WA20"/>
<reference evidence="8 9" key="1">
    <citation type="journal article" date="2018" name="Evol. Lett.">
        <title>Horizontal gene cluster transfer increased hallucinogenic mushroom diversity.</title>
        <authorList>
            <person name="Reynolds H.T."/>
            <person name="Vijayakumar V."/>
            <person name="Gluck-Thaler E."/>
            <person name="Korotkin H.B."/>
            <person name="Matheny P.B."/>
            <person name="Slot J.C."/>
        </authorList>
    </citation>
    <scope>NUCLEOTIDE SEQUENCE [LARGE SCALE GENOMIC DNA]</scope>
    <source>
        <strain evidence="8 9">2631</strain>
    </source>
</reference>
<dbReference type="SMART" id="SM00811">
    <property type="entry name" value="Alpha_kinase"/>
    <property type="match status" value="1"/>
</dbReference>
<dbReference type="OrthoDB" id="301415at2759"/>
<name>A0A409WA20_PSICY</name>
<evidence type="ECO:0000259" key="7">
    <source>
        <dbReference type="PROSITE" id="PS51158"/>
    </source>
</evidence>
<feature type="region of interest" description="Disordered" evidence="6">
    <location>
        <begin position="297"/>
        <end position="326"/>
    </location>
</feature>
<dbReference type="PANTHER" id="PTHR45992:SF2">
    <property type="entry name" value="EUKARYOTIC ELONGATION FACTOR 2 KINASE"/>
    <property type="match status" value="1"/>
</dbReference>
<feature type="compositionally biased region" description="Acidic residues" evidence="6">
    <location>
        <begin position="314"/>
        <end position="326"/>
    </location>
</feature>
<feature type="region of interest" description="Disordered" evidence="6">
    <location>
        <begin position="1"/>
        <end position="24"/>
    </location>
</feature>
<feature type="domain" description="Alpha-type protein kinase" evidence="7">
    <location>
        <begin position="50"/>
        <end position="297"/>
    </location>
</feature>
<keyword evidence="3" id="KW-0547">Nucleotide-binding</keyword>
<keyword evidence="1" id="KW-0723">Serine/threonine-protein kinase</keyword>
<dbReference type="SUPFAM" id="SSF56112">
    <property type="entry name" value="Protein kinase-like (PK-like)"/>
    <property type="match status" value="1"/>
</dbReference>
<keyword evidence="5" id="KW-0067">ATP-binding</keyword>
<evidence type="ECO:0000313" key="8">
    <source>
        <dbReference type="EMBL" id="PPQ75341.1"/>
    </source>
</evidence>
<organism evidence="8 9">
    <name type="scientific">Psilocybe cyanescens</name>
    <dbReference type="NCBI Taxonomy" id="93625"/>
    <lineage>
        <taxon>Eukaryota</taxon>
        <taxon>Fungi</taxon>
        <taxon>Dikarya</taxon>
        <taxon>Basidiomycota</taxon>
        <taxon>Agaricomycotina</taxon>
        <taxon>Agaricomycetes</taxon>
        <taxon>Agaricomycetidae</taxon>
        <taxon>Agaricales</taxon>
        <taxon>Agaricineae</taxon>
        <taxon>Strophariaceae</taxon>
        <taxon>Psilocybe</taxon>
    </lineage>
</organism>
<dbReference type="AlphaFoldDB" id="A0A409WA20"/>
<keyword evidence="9" id="KW-1185">Reference proteome</keyword>
<dbReference type="InterPro" id="IPR011009">
    <property type="entry name" value="Kinase-like_dom_sf"/>
</dbReference>
<dbReference type="PROSITE" id="PS51158">
    <property type="entry name" value="ALPHA_KINASE"/>
    <property type="match status" value="1"/>
</dbReference>
<dbReference type="PANTHER" id="PTHR45992">
    <property type="entry name" value="EUKARYOTIC ELONGATION FACTOR 2 KINASE-RELATED"/>
    <property type="match status" value="1"/>
</dbReference>
<dbReference type="EMBL" id="NHYD01003625">
    <property type="protein sequence ID" value="PPQ75341.1"/>
    <property type="molecule type" value="Genomic_DNA"/>
</dbReference>
<accession>A0A409WA20</accession>
<keyword evidence="2" id="KW-0808">Transferase</keyword>
<sequence>RKRSATRTSYHENPPHSKRQASDFASAIPPSTFIRTRHASSTGIDTTSIVRVKKAHTTCDKETGEVDIGWPENGRIDDGFIDKNIFASGATKHVYKLSIGSDHYVAKRFFEIGSDAEVSASENKDYLERELIRLRTAGWFLAKFQTLAKERRIEFAGDVIVSEGFLVCEVGTPSPASSLSPLEEDAAVWLVEPRRTKSVQKFSGTMIHPHRNDKLGKTLAAFTHFVYEFSGEELVFADMQGSPMTIGGRDTLVIFDPMSHSHEADSGIGDHGEEGIKIFKAQHRCNYICNGLKLKSLSGNSSSERNDKGNNSDSSEEHDELDLSDE</sequence>
<dbReference type="Gene3D" id="3.20.200.10">
    <property type="entry name" value="MHCK/EF2 kinase"/>
    <property type="match status" value="1"/>
</dbReference>
<dbReference type="GO" id="GO:0005524">
    <property type="term" value="F:ATP binding"/>
    <property type="evidence" value="ECO:0007669"/>
    <property type="project" value="UniProtKB-KW"/>
</dbReference>
<dbReference type="CDD" id="cd04515">
    <property type="entry name" value="Alpha_kinase"/>
    <property type="match status" value="1"/>
</dbReference>
<comment type="caution">
    <text evidence="8">The sequence shown here is derived from an EMBL/GenBank/DDBJ whole genome shotgun (WGS) entry which is preliminary data.</text>
</comment>
<evidence type="ECO:0000256" key="1">
    <source>
        <dbReference type="ARBA" id="ARBA00022527"/>
    </source>
</evidence>
<dbReference type="STRING" id="93625.A0A409WA20"/>
<protein>
    <recommendedName>
        <fullName evidence="7">Alpha-type protein kinase domain-containing protein</fullName>
    </recommendedName>
</protein>
<dbReference type="GO" id="GO:0004674">
    <property type="term" value="F:protein serine/threonine kinase activity"/>
    <property type="evidence" value="ECO:0007669"/>
    <property type="project" value="UniProtKB-KW"/>
</dbReference>
<keyword evidence="4" id="KW-0418">Kinase</keyword>
<proteinExistence type="predicted"/>
<dbReference type="InterPro" id="IPR051852">
    <property type="entry name" value="Alpha-type_PK"/>
</dbReference>
<feature type="non-terminal residue" evidence="8">
    <location>
        <position position="1"/>
    </location>
</feature>
<evidence type="ECO:0000256" key="5">
    <source>
        <dbReference type="ARBA" id="ARBA00022840"/>
    </source>
</evidence>
<dbReference type="Pfam" id="PF02816">
    <property type="entry name" value="Alpha_kinase"/>
    <property type="match status" value="1"/>
</dbReference>
<dbReference type="GO" id="GO:0031037">
    <property type="term" value="P:myosin II filament disassembly"/>
    <property type="evidence" value="ECO:0007669"/>
    <property type="project" value="TreeGrafter"/>
</dbReference>
<evidence type="ECO:0000256" key="4">
    <source>
        <dbReference type="ARBA" id="ARBA00022777"/>
    </source>
</evidence>
<evidence type="ECO:0000313" key="9">
    <source>
        <dbReference type="Proteomes" id="UP000283269"/>
    </source>
</evidence>
<evidence type="ECO:0000256" key="6">
    <source>
        <dbReference type="SAM" id="MobiDB-lite"/>
    </source>
</evidence>
<evidence type="ECO:0000256" key="3">
    <source>
        <dbReference type="ARBA" id="ARBA00022741"/>
    </source>
</evidence>
<evidence type="ECO:0000256" key="2">
    <source>
        <dbReference type="ARBA" id="ARBA00022679"/>
    </source>
</evidence>